<evidence type="ECO:0000256" key="4">
    <source>
        <dbReference type="ARBA" id="ARBA00022679"/>
    </source>
</evidence>
<dbReference type="InterPro" id="IPR003964">
    <property type="entry name" value="Carb_kinase"/>
</dbReference>
<sequence length="310" mass="33344">MANKKIVVVLGRKAFGRIFPEQQEAVKSAANAVADLVQEKYEIVITHSNAPQIGMIHSALTEFSRLDTKYTKAPMSICSAMSQGYIGYDLQNAIRTELVNRGIFKPVSTIITQVRVDPFDEAFSKPSKVIGRVMSEQEAKAEEAKGNYVVKEGSGYRRIIAAPKPLGIYESDAIEALLNAGQLVIAAGGGGIPVLEQGANLKGASAIIEKDYIGEKLAELIEADTLLFLTGVEKVALNFGQPGELLLDSLQVEQAKEYIEEGHFAPHSMLPKIEAGITFASMSPEKTAIIAPLEKAKSAVKGKAGTRITL</sequence>
<evidence type="ECO:0000313" key="9">
    <source>
        <dbReference type="EMBL" id="SFR75125.1"/>
    </source>
</evidence>
<evidence type="ECO:0000256" key="6">
    <source>
        <dbReference type="ARBA" id="ARBA00048467"/>
    </source>
</evidence>
<dbReference type="Gene3D" id="3.40.1160.10">
    <property type="entry name" value="Acetylglutamate kinase-like"/>
    <property type="match status" value="1"/>
</dbReference>
<dbReference type="CDD" id="cd04235">
    <property type="entry name" value="AAK_CK"/>
    <property type="match status" value="1"/>
</dbReference>
<dbReference type="PANTHER" id="PTHR30409:SF1">
    <property type="entry name" value="CARBAMATE KINASE-RELATED"/>
    <property type="match status" value="1"/>
</dbReference>
<dbReference type="PANTHER" id="PTHR30409">
    <property type="entry name" value="CARBAMATE KINASE"/>
    <property type="match status" value="1"/>
</dbReference>
<name>A0A1I6J811_9FIRM</name>
<reference evidence="9 10" key="1">
    <citation type="submission" date="2016-10" db="EMBL/GenBank/DDBJ databases">
        <authorList>
            <person name="de Groot N.N."/>
        </authorList>
    </citation>
    <scope>NUCLEOTIDE SEQUENCE [LARGE SCALE GENOMIC DNA]</scope>
    <source>
        <strain evidence="9 10">743A</strain>
    </source>
</reference>
<gene>
    <name evidence="9" type="ORF">SAMN05661086_01441</name>
</gene>
<dbReference type="GO" id="GO:0008804">
    <property type="term" value="F:carbamate kinase activity"/>
    <property type="evidence" value="ECO:0007669"/>
    <property type="project" value="UniProtKB-EC"/>
</dbReference>
<dbReference type="SUPFAM" id="SSF53633">
    <property type="entry name" value="Carbamate kinase-like"/>
    <property type="match status" value="1"/>
</dbReference>
<keyword evidence="4 7" id="KW-0808">Transferase</keyword>
<evidence type="ECO:0000256" key="5">
    <source>
        <dbReference type="ARBA" id="ARBA00022777"/>
    </source>
</evidence>
<dbReference type="RefSeq" id="WP_092560019.1">
    <property type="nucleotide sequence ID" value="NZ_FOYZ01000005.1"/>
</dbReference>
<evidence type="ECO:0000256" key="1">
    <source>
        <dbReference type="ARBA" id="ARBA00005118"/>
    </source>
</evidence>
<dbReference type="InterPro" id="IPR001048">
    <property type="entry name" value="Asp/Glu/Uridylate_kinase"/>
</dbReference>
<dbReference type="AlphaFoldDB" id="A0A1I6J811"/>
<dbReference type="NCBIfam" id="NF009007">
    <property type="entry name" value="PRK12352.1"/>
    <property type="match status" value="1"/>
</dbReference>
<dbReference type="GO" id="GO:0005829">
    <property type="term" value="C:cytosol"/>
    <property type="evidence" value="ECO:0007669"/>
    <property type="project" value="TreeGrafter"/>
</dbReference>
<evidence type="ECO:0000313" key="10">
    <source>
        <dbReference type="Proteomes" id="UP000199659"/>
    </source>
</evidence>
<organism evidence="9 10">
    <name type="scientific">Anaeromicropila populeti</name>
    <dbReference type="NCBI Taxonomy" id="37658"/>
    <lineage>
        <taxon>Bacteria</taxon>
        <taxon>Bacillati</taxon>
        <taxon>Bacillota</taxon>
        <taxon>Clostridia</taxon>
        <taxon>Lachnospirales</taxon>
        <taxon>Lachnospiraceae</taxon>
        <taxon>Anaeromicropila</taxon>
    </lineage>
</organism>
<dbReference type="InterPro" id="IPR036393">
    <property type="entry name" value="AceGlu_kinase-like_sf"/>
</dbReference>
<evidence type="ECO:0000256" key="2">
    <source>
        <dbReference type="ARBA" id="ARBA00011066"/>
    </source>
</evidence>
<dbReference type="Proteomes" id="UP000199659">
    <property type="component" value="Unassembled WGS sequence"/>
</dbReference>
<keyword evidence="5 7" id="KW-0418">Kinase</keyword>
<dbReference type="PIRSF" id="PIRSF000723">
    <property type="entry name" value="Carbamate_kin"/>
    <property type="match status" value="1"/>
</dbReference>
<dbReference type="PRINTS" id="PR01469">
    <property type="entry name" value="CARBMTKINASE"/>
</dbReference>
<dbReference type="EMBL" id="FOYZ01000005">
    <property type="protein sequence ID" value="SFR75125.1"/>
    <property type="molecule type" value="Genomic_DNA"/>
</dbReference>
<dbReference type="OrthoDB" id="9766717at2"/>
<comment type="similarity">
    <text evidence="2 7">Belongs to the carbamate kinase family.</text>
</comment>
<dbReference type="GO" id="GO:0019546">
    <property type="term" value="P:L-arginine deiminase pathway"/>
    <property type="evidence" value="ECO:0007669"/>
    <property type="project" value="TreeGrafter"/>
</dbReference>
<protein>
    <recommendedName>
        <fullName evidence="3 7">Carbamate kinase</fullName>
    </recommendedName>
</protein>
<evidence type="ECO:0000259" key="8">
    <source>
        <dbReference type="Pfam" id="PF00696"/>
    </source>
</evidence>
<accession>A0A1I6J811</accession>
<keyword evidence="10" id="KW-1185">Reference proteome</keyword>
<proteinExistence type="inferred from homology"/>
<dbReference type="Pfam" id="PF00696">
    <property type="entry name" value="AA_kinase"/>
    <property type="match status" value="1"/>
</dbReference>
<evidence type="ECO:0000256" key="3">
    <source>
        <dbReference type="ARBA" id="ARBA00013070"/>
    </source>
</evidence>
<evidence type="ECO:0000256" key="7">
    <source>
        <dbReference type="PIRNR" id="PIRNR000723"/>
    </source>
</evidence>
<feature type="domain" description="Aspartate/glutamate/uridylate kinase" evidence="8">
    <location>
        <begin position="16"/>
        <end position="287"/>
    </location>
</feature>
<dbReference type="STRING" id="37658.SAMN05661086_01441"/>
<comment type="pathway">
    <text evidence="1">Metabolic intermediate metabolism; carbamoyl phosphate degradation; CO(2) and NH(3) from carbamoyl phosphate: step 1/1.</text>
</comment>
<comment type="catalytic activity">
    <reaction evidence="6">
        <text>hydrogencarbonate + NH4(+) + ATP = carbamoyl phosphate + ADP + H2O + H(+)</text>
        <dbReference type="Rhea" id="RHEA:10152"/>
        <dbReference type="ChEBI" id="CHEBI:15377"/>
        <dbReference type="ChEBI" id="CHEBI:15378"/>
        <dbReference type="ChEBI" id="CHEBI:17544"/>
        <dbReference type="ChEBI" id="CHEBI:28938"/>
        <dbReference type="ChEBI" id="CHEBI:30616"/>
        <dbReference type="ChEBI" id="CHEBI:58228"/>
        <dbReference type="ChEBI" id="CHEBI:456216"/>
        <dbReference type="EC" id="2.7.2.2"/>
    </reaction>
</comment>
<dbReference type="UniPathway" id="UPA00996">
    <property type="reaction ID" value="UER00366"/>
</dbReference>